<evidence type="ECO:0000259" key="11">
    <source>
        <dbReference type="Pfam" id="PF01926"/>
    </source>
</evidence>
<protein>
    <recommendedName>
        <fullName evidence="2 8">GTPase Der</fullName>
    </recommendedName>
    <alternativeName>
        <fullName evidence="7 8">GTP-binding protein EngA</fullName>
    </alternativeName>
</protein>
<keyword evidence="14" id="KW-1185">Reference proteome</keyword>
<dbReference type="Gene3D" id="3.40.50.300">
    <property type="entry name" value="P-loop containing nucleotide triphosphate hydrolases"/>
    <property type="match status" value="2"/>
</dbReference>
<keyword evidence="4 9" id="KW-0677">Repeat</keyword>
<evidence type="ECO:0000256" key="3">
    <source>
        <dbReference type="ARBA" id="ARBA00022517"/>
    </source>
</evidence>
<dbReference type="PIRSF" id="PIRSF006485">
    <property type="entry name" value="GTP-binding_EngA"/>
    <property type="match status" value="1"/>
</dbReference>
<evidence type="ECO:0000259" key="12">
    <source>
        <dbReference type="Pfam" id="PF14714"/>
    </source>
</evidence>
<evidence type="ECO:0000313" key="14">
    <source>
        <dbReference type="Proteomes" id="UP000609651"/>
    </source>
</evidence>
<dbReference type="CDD" id="cd01894">
    <property type="entry name" value="EngA1"/>
    <property type="match status" value="1"/>
</dbReference>
<comment type="function">
    <text evidence="8 9">GTPase that plays an essential role in the late steps of ribosome biogenesis.</text>
</comment>
<evidence type="ECO:0000256" key="5">
    <source>
        <dbReference type="ARBA" id="ARBA00022741"/>
    </source>
</evidence>
<dbReference type="CDD" id="cd01895">
    <property type="entry name" value="EngA2"/>
    <property type="match status" value="1"/>
</dbReference>
<keyword evidence="6 8" id="KW-0342">GTP-binding</keyword>
<feature type="compositionally biased region" description="Low complexity" evidence="10">
    <location>
        <begin position="20"/>
        <end position="29"/>
    </location>
</feature>
<dbReference type="InterPro" id="IPR027417">
    <property type="entry name" value="P-loop_NTPase"/>
</dbReference>
<accession>A0ABX1V8I6</accession>
<comment type="subunit">
    <text evidence="8">Associates with the 50S ribosomal subunit.</text>
</comment>
<feature type="domain" description="G" evidence="11">
    <location>
        <begin position="38"/>
        <end position="154"/>
    </location>
</feature>
<sequence length="487" mass="53192">MSVSPSPTSTTDPLAGTDPPAEAVASTDSAAAPATIPRIAIVGRPNVGKSSLFNWLAGERLSIVDPTAGVTRDRLTHLMHEGGRYFELIDTGGIGIVDSDALEEEIEGQIRVGLEMADVLLFVGDAQTGVLPLDREVAKRLHPLGKPLVIAANKCDSPKMESDAAEFLELFDAPLLATTVKGNRGRDALLSTLVQALPPAGEGEASGGAELAADPVMKLAVVGRRNVGKSTFLNALAGEERVIVSEVAGTTRDSIDLRFEVDGRSLVAIDTPGVRRKKSLANDVEYYGTVRAQQSIRRADVVLMTFDATRTISKVDKQLVADIVEAHKPCIFVVNKWDLALEKEMTSERWAEYLEKTFANMRYVPVAFLTSQAGRNVRPVVDLAQSLFKQARERVGTGKLNTVIRAAIEKNPPPMRKNRRPKIFFATQVAVTPPTIVLKCNDPGLLGDDWKRYLLTQMRDRLPFPEIPIRLYFRPRGNEEEPTPGRR</sequence>
<evidence type="ECO:0000256" key="8">
    <source>
        <dbReference type="HAMAP-Rule" id="MF_00195"/>
    </source>
</evidence>
<dbReference type="NCBIfam" id="TIGR03594">
    <property type="entry name" value="GTPase_EngA"/>
    <property type="match status" value="1"/>
</dbReference>
<feature type="binding site" evidence="8">
    <location>
        <begin position="223"/>
        <end position="230"/>
    </location>
    <ligand>
        <name>GTP</name>
        <dbReference type="ChEBI" id="CHEBI:37565"/>
        <label>2</label>
    </ligand>
</feature>
<reference evidence="13 14" key="1">
    <citation type="journal article" date="2020" name="Syst. Appl. Microbiol.">
        <title>Alienimonas chondri sp. nov., a novel planctomycete isolated from the biofilm of the red alga Chondrus crispus.</title>
        <authorList>
            <person name="Vitorino I."/>
            <person name="Albuquerque L."/>
            <person name="Wiegand S."/>
            <person name="Kallscheuer N."/>
            <person name="da Costa M.S."/>
            <person name="Lobo-da-Cunha A."/>
            <person name="Jogler C."/>
            <person name="Lage O.M."/>
        </authorList>
    </citation>
    <scope>NUCLEOTIDE SEQUENCE [LARGE SCALE GENOMIC DNA]</scope>
    <source>
        <strain evidence="13 14">LzC2</strain>
    </source>
</reference>
<dbReference type="Pfam" id="PF01926">
    <property type="entry name" value="MMR_HSR1"/>
    <property type="match status" value="2"/>
</dbReference>
<dbReference type="InterPro" id="IPR032859">
    <property type="entry name" value="KH_dom-like"/>
</dbReference>
<dbReference type="InterPro" id="IPR006073">
    <property type="entry name" value="GTP-bd"/>
</dbReference>
<dbReference type="Proteomes" id="UP000609651">
    <property type="component" value="Unassembled WGS sequence"/>
</dbReference>
<organism evidence="13 14">
    <name type="scientific">Alienimonas chondri</name>
    <dbReference type="NCBI Taxonomy" id="2681879"/>
    <lineage>
        <taxon>Bacteria</taxon>
        <taxon>Pseudomonadati</taxon>
        <taxon>Planctomycetota</taxon>
        <taxon>Planctomycetia</taxon>
        <taxon>Planctomycetales</taxon>
        <taxon>Planctomycetaceae</taxon>
        <taxon>Alienimonas</taxon>
    </lineage>
</organism>
<dbReference type="HAMAP" id="MF_00195">
    <property type="entry name" value="GTPase_Der"/>
    <property type="match status" value="1"/>
</dbReference>
<gene>
    <name evidence="8 13" type="primary">der</name>
    <name evidence="13" type="ORF">LzC2_05170</name>
</gene>
<feature type="domain" description="GTPase Der C-terminal KH-domain-like" evidence="12">
    <location>
        <begin position="394"/>
        <end position="474"/>
    </location>
</feature>
<feature type="binding site" evidence="8">
    <location>
        <begin position="153"/>
        <end position="156"/>
    </location>
    <ligand>
        <name>GTP</name>
        <dbReference type="ChEBI" id="CHEBI:37565"/>
        <label>1</label>
    </ligand>
</feature>
<keyword evidence="3 8" id="KW-0690">Ribosome biogenesis</keyword>
<proteinExistence type="inferred from homology"/>
<feature type="binding site" evidence="8">
    <location>
        <begin position="335"/>
        <end position="338"/>
    </location>
    <ligand>
        <name>GTP</name>
        <dbReference type="ChEBI" id="CHEBI:37565"/>
        <label>2</label>
    </ligand>
</feature>
<evidence type="ECO:0000313" key="13">
    <source>
        <dbReference type="EMBL" id="NNJ24460.1"/>
    </source>
</evidence>
<evidence type="ECO:0000256" key="1">
    <source>
        <dbReference type="ARBA" id="ARBA00008279"/>
    </source>
</evidence>
<dbReference type="SUPFAM" id="SSF52540">
    <property type="entry name" value="P-loop containing nucleoside triphosphate hydrolases"/>
    <property type="match status" value="2"/>
</dbReference>
<dbReference type="InterPro" id="IPR015946">
    <property type="entry name" value="KH_dom-like_a/b"/>
</dbReference>
<feature type="domain" description="G" evidence="11">
    <location>
        <begin position="219"/>
        <end position="336"/>
    </location>
</feature>
<feature type="binding site" evidence="8">
    <location>
        <begin position="43"/>
        <end position="50"/>
    </location>
    <ligand>
        <name>GTP</name>
        <dbReference type="ChEBI" id="CHEBI:37565"/>
        <label>1</label>
    </ligand>
</feature>
<feature type="region of interest" description="Disordered" evidence="10">
    <location>
        <begin position="1"/>
        <end position="29"/>
    </location>
</feature>
<evidence type="ECO:0000256" key="7">
    <source>
        <dbReference type="ARBA" id="ARBA00032345"/>
    </source>
</evidence>
<dbReference type="Pfam" id="PF14714">
    <property type="entry name" value="KH_dom-like"/>
    <property type="match status" value="1"/>
</dbReference>
<keyword evidence="5 8" id="KW-0547">Nucleotide-binding</keyword>
<dbReference type="PANTHER" id="PTHR43834:SF6">
    <property type="entry name" value="GTPASE DER"/>
    <property type="match status" value="1"/>
</dbReference>
<evidence type="ECO:0000256" key="10">
    <source>
        <dbReference type="SAM" id="MobiDB-lite"/>
    </source>
</evidence>
<dbReference type="InterPro" id="IPR005225">
    <property type="entry name" value="Small_GTP-bd"/>
</dbReference>
<evidence type="ECO:0000256" key="4">
    <source>
        <dbReference type="ARBA" id="ARBA00022737"/>
    </source>
</evidence>
<feature type="compositionally biased region" description="Low complexity" evidence="10">
    <location>
        <begin position="1"/>
        <end position="13"/>
    </location>
</feature>
<name>A0ABX1V8I6_9PLAN</name>
<feature type="binding site" evidence="8">
    <location>
        <begin position="90"/>
        <end position="94"/>
    </location>
    <ligand>
        <name>GTP</name>
        <dbReference type="ChEBI" id="CHEBI:37565"/>
        <label>1</label>
    </ligand>
</feature>
<evidence type="ECO:0000256" key="2">
    <source>
        <dbReference type="ARBA" id="ARBA00020953"/>
    </source>
</evidence>
<dbReference type="Gene3D" id="3.30.300.20">
    <property type="match status" value="1"/>
</dbReference>
<dbReference type="PANTHER" id="PTHR43834">
    <property type="entry name" value="GTPASE DER"/>
    <property type="match status" value="1"/>
</dbReference>
<dbReference type="NCBIfam" id="TIGR00231">
    <property type="entry name" value="small_GTP"/>
    <property type="match status" value="2"/>
</dbReference>
<dbReference type="EMBL" id="WTPX01000009">
    <property type="protein sequence ID" value="NNJ24460.1"/>
    <property type="molecule type" value="Genomic_DNA"/>
</dbReference>
<comment type="similarity">
    <text evidence="1 8 9">Belongs to the TRAFAC class TrmE-Era-EngA-EngB-Septin-like GTPase superfamily. EngA (Der) GTPase family.</text>
</comment>
<feature type="binding site" evidence="8">
    <location>
        <begin position="270"/>
        <end position="274"/>
    </location>
    <ligand>
        <name>GTP</name>
        <dbReference type="ChEBI" id="CHEBI:37565"/>
        <label>2</label>
    </ligand>
</feature>
<evidence type="ECO:0000256" key="6">
    <source>
        <dbReference type="ARBA" id="ARBA00023134"/>
    </source>
</evidence>
<dbReference type="InterPro" id="IPR016484">
    <property type="entry name" value="GTPase_Der"/>
</dbReference>
<comment type="caution">
    <text evidence="13">The sequence shown here is derived from an EMBL/GenBank/DDBJ whole genome shotgun (WGS) entry which is preliminary data.</text>
</comment>
<evidence type="ECO:0000256" key="9">
    <source>
        <dbReference type="RuleBase" id="RU004481"/>
    </source>
</evidence>